<feature type="region of interest" description="Disordered" evidence="1">
    <location>
        <begin position="563"/>
        <end position="582"/>
    </location>
</feature>
<dbReference type="Gene3D" id="3.60.21.10">
    <property type="match status" value="1"/>
</dbReference>
<feature type="signal peptide" evidence="2">
    <location>
        <begin position="1"/>
        <end position="23"/>
    </location>
</feature>
<evidence type="ECO:0000313" key="4">
    <source>
        <dbReference type="EMBL" id="RAJ25705.1"/>
    </source>
</evidence>
<evidence type="ECO:0000256" key="2">
    <source>
        <dbReference type="SAM" id="SignalP"/>
    </source>
</evidence>
<dbReference type="Proteomes" id="UP000248987">
    <property type="component" value="Unassembled WGS sequence"/>
</dbReference>
<keyword evidence="5" id="KW-1185">Reference proteome</keyword>
<proteinExistence type="predicted"/>
<dbReference type="InterPro" id="IPR029052">
    <property type="entry name" value="Metallo-depent_PP-like"/>
</dbReference>
<dbReference type="STRING" id="49280.A9996_03555"/>
<keyword evidence="2" id="KW-0732">Signal</keyword>
<feature type="domain" description="Haemolysin activator HlyB C-terminal" evidence="3">
    <location>
        <begin position="1088"/>
        <end position="1192"/>
    </location>
</feature>
<dbReference type="EMBL" id="QLLQ01000003">
    <property type="protein sequence ID" value="RAJ25705.1"/>
    <property type="molecule type" value="Genomic_DNA"/>
</dbReference>
<dbReference type="Pfam" id="PF03865">
    <property type="entry name" value="ShlB"/>
    <property type="match status" value="1"/>
</dbReference>
<evidence type="ECO:0000259" key="3">
    <source>
        <dbReference type="Pfam" id="PF03865"/>
    </source>
</evidence>
<dbReference type="InterPro" id="IPR005565">
    <property type="entry name" value="Hemolysn_activator_HlyB_C"/>
</dbReference>
<feature type="chain" id="PRO_5030025611" description="Haemolysin activator HlyB C-terminal domain-containing protein" evidence="2">
    <location>
        <begin position="24"/>
        <end position="1235"/>
    </location>
</feature>
<gene>
    <name evidence="4" type="ORF">LX77_01120</name>
</gene>
<dbReference type="PROSITE" id="PS51257">
    <property type="entry name" value="PROKAR_LIPOPROTEIN"/>
    <property type="match status" value="1"/>
</dbReference>
<dbReference type="OrthoDB" id="333971at2"/>
<dbReference type="SUPFAM" id="SSF56300">
    <property type="entry name" value="Metallo-dependent phosphatases"/>
    <property type="match status" value="1"/>
</dbReference>
<protein>
    <recommendedName>
        <fullName evidence="3">Haemolysin activator HlyB C-terminal domain-containing protein</fullName>
    </recommendedName>
</protein>
<dbReference type="AlphaFoldDB" id="A0A1A7R571"/>
<organism evidence="4 5">
    <name type="scientific">Gelidibacter algens</name>
    <dbReference type="NCBI Taxonomy" id="49280"/>
    <lineage>
        <taxon>Bacteria</taxon>
        <taxon>Pseudomonadati</taxon>
        <taxon>Bacteroidota</taxon>
        <taxon>Flavobacteriia</taxon>
        <taxon>Flavobacteriales</taxon>
        <taxon>Flavobacteriaceae</taxon>
        <taxon>Gelidibacter</taxon>
    </lineage>
</organism>
<evidence type="ECO:0000256" key="1">
    <source>
        <dbReference type="SAM" id="MobiDB-lite"/>
    </source>
</evidence>
<name>A0A1A7R571_9FLAO</name>
<comment type="caution">
    <text evidence="4">The sequence shown here is derived from an EMBL/GenBank/DDBJ whole genome shotgun (WGS) entry which is preliminary data.</text>
</comment>
<evidence type="ECO:0000313" key="5">
    <source>
        <dbReference type="Proteomes" id="UP000248987"/>
    </source>
</evidence>
<reference evidence="4 5" key="1">
    <citation type="submission" date="2018-06" db="EMBL/GenBank/DDBJ databases">
        <title>Genomic Encyclopedia of Archaeal and Bacterial Type Strains, Phase II (KMG-II): from individual species to whole genera.</title>
        <authorList>
            <person name="Goeker M."/>
        </authorList>
    </citation>
    <scope>NUCLEOTIDE SEQUENCE [LARGE SCALE GENOMIC DNA]</scope>
    <source>
        <strain evidence="4 5">DSM 12408</strain>
    </source>
</reference>
<accession>A0A1A7R571</accession>
<sequence length="1235" mass="141545">MIKNALKYTANKMLILSFFVTIAACATYKPQSKISLKSDTATKKPIHTFFVAGGLGTEATDANVELQQLLTSYLNKADKKSTLLYTGDYIPKNADKSTRESYIKTQIDIAKDFKGHTVFIPGHHEWSSNNTNEIEWVEDYLKDNNIKNFEVQPNNVCPLEYVEVNETLDILYVDSNWFSINWDHVEGINKKCTDINTKRRFNEAFEGYIKDSRGKNLLIVMHHPIFSNGKYAGSQTFLESITPLPIVGNIVHEFVNLGGFSKQRLNSHRYNYLRTVISSLVQDNDRVTIVSGHEESLQYLASNNIRQIISGSLGSRTATKLSKGTIANVGGSLDFEGKFSYGEKGFAVINYYEDGTSDVNFVTEQDTFAFEMNQKFPEKEKEYPIPSFSETTKTLPITTNKDKLDKSGFYKFIWGERYRSYFGTPVTANIAILDTLYSGLEITQQGGGHQSYSARLVDAENREYAMRGLEKDALKFLRFKVPGIAYVEEDFRGTFPETAISDFFTTTHPYMQLVIDPLAKSAGINHANTQLYYLPKQPGFKFLGDAYGDQLYFIEERSNDEQSDYEGFNRSNPEEEGEIVNNESTTDVLEKLNEDEKYTIDQRAYIRARLFDMLIGDWDRHHDQWRWNEYEISDDDIRFIPIPRDRDAAFSKFDGVAIPIIKMLLPDVRFWQSYDTDIKNVKWFNAEGNNLDMALLNKYDTSVWVEEAKIIQAKMNDQVIDQAFTRLPVEVQDEASEDIKNKLKGRLKNLDDIAKRYGDRMQQVVVIHGTHKDDKIEITRLPEGKTKVVMKRLKTDAPNPVFYERIFNKDATKEIWIYGLNDDDAFEVSGDGNREIMIRLVGGYGDDVFDISNRRKLKVYDWKHEKAEFTDKTPAKQFTPLYETNTFSYREFKENTNVFFPNLGFRTDDGLFLGAKDTYTNHGFNGEDFRYKHFLSANYFFNFSAVELEYAGTFANIIPNWNFEASGYYTSAKFSNNFFGYGNDSEYDEDAVGRDFNRARIQQLKLTTGIAYRSIHFNALFENYKVEDNPNRFFNTTNFEESIFDNQSYVGAEADILYENVDALDFPTRGLYFKALLGYKKNLKLDNNQFGYAALKLGFDKKLIPSGDLVLGSKAEIRTNFGEDYLFYHAQSIGGDTGLRGYRNERFSGKTSFYHSTDLKLRLKQYVTAVTPITIGVFGGFDYGRVWVPSDDSDTWHNSFGGGFWIGSLNAFSVNAGYFLSEEDAIIQVGLGFGF</sequence>